<name>A0A481U7N9_9VIRU</name>
<evidence type="ECO:0000313" key="1">
    <source>
        <dbReference type="EMBL" id="QBI22241.1"/>
    </source>
</evidence>
<dbReference type="EMBL" id="MH569168">
    <property type="protein sequence ID" value="QBI22241.1"/>
    <property type="molecule type" value="Viral_cRNA"/>
</dbReference>
<dbReference type="InterPro" id="IPR032434">
    <property type="entry name" value="Emaravirus_P4"/>
</dbReference>
<dbReference type="Pfam" id="PF16505">
    <property type="entry name" value="Emaravirus_P4"/>
    <property type="match status" value="1"/>
</dbReference>
<organism evidence="1">
    <name type="scientific">Emaravirus fici</name>
    <dbReference type="NCBI Taxonomy" id="1980427"/>
    <lineage>
        <taxon>Viruses</taxon>
        <taxon>Riboviria</taxon>
        <taxon>Orthornavirae</taxon>
        <taxon>Negarnaviricota</taxon>
        <taxon>Polyploviricotina</taxon>
        <taxon>Bunyaviricetes</taxon>
        <taxon>Elliovirales</taxon>
        <taxon>Fimoviridae</taxon>
        <taxon>Emaravirus</taxon>
    </lineage>
</organism>
<sequence length="361" mass="40479">MFISSILLLAVCMFPSTSGMKPTDVNNHEFTKDGLNSIESMTEITWNSIKSMNVKVRLPVKAETCELPISVYHDLWKRWMATKQAMTRIANVAVLWTPTSSMFIEMATLIVIDGRFKDSGIKAGKKELLKTGKINVDLVGNTITAVPFDPNFQQFITGSLDFATDTMDINKIRFYISFPDTRMSQTGSTAGFLDISWKTLPDDNGVYEKVQWDVFTFEKQLPAEVALMSGSNNFQKIKSYLDKKYNERKDALRQLEDFSNALIWGTDQGLNKMKNKLNEDTSSSNLLLRDSTKRVEAIKLKQIQSEMSEAKSKLTEALAGNDIAIIESAKAALVAVFNKYNIPLPVSENTEEGYVIIGNAQ</sequence>
<proteinExistence type="predicted"/>
<accession>A0A481U7N9</accession>
<reference evidence="1" key="1">
    <citation type="submission" date="2018-06" db="EMBL/GenBank/DDBJ databases">
        <title>Molecular characterization of fig mosaic virus isolates in Iran.</title>
        <authorList>
            <person name="Alishiri A."/>
            <person name="Rakhshandehroo F."/>
            <person name="Salehi Jouzani G."/>
        </authorList>
    </citation>
    <scope>NUCLEOTIDE SEQUENCE</scope>
    <source>
        <strain evidence="1">Q1</strain>
    </source>
</reference>
<protein>
    <submittedName>
        <fullName evidence="1">Putative movement protein</fullName>
    </submittedName>
</protein>